<dbReference type="EMBL" id="LUUL01000095">
    <property type="protein sequence ID" value="OAI23900.1"/>
    <property type="molecule type" value="Genomic_DNA"/>
</dbReference>
<dbReference type="InterPro" id="IPR012663">
    <property type="entry name" value="CHP02450_Tryp"/>
</dbReference>
<accession>A0AA91I4D4</accession>
<dbReference type="RefSeq" id="WP_064028617.1">
    <property type="nucleotide sequence ID" value="NZ_LUUL01000095.1"/>
</dbReference>
<proteinExistence type="predicted"/>
<dbReference type="NCBIfam" id="TIGR02450">
    <property type="entry name" value="TIGR02450 family Trp-rich protein"/>
    <property type="match status" value="1"/>
</dbReference>
<sequence>MPDTTPRRLNPNKLLLSKWTAAKPQNKEKHFLVTQLIKPELPDAPVEHVELEAIYSHRSFILPWRDLTDTEQWLQGWQ</sequence>
<keyword evidence="2" id="KW-1185">Reference proteome</keyword>
<evidence type="ECO:0000313" key="1">
    <source>
        <dbReference type="EMBL" id="OAI23900.1"/>
    </source>
</evidence>
<name>A0AA91I4D4_9GAMM</name>
<organism evidence="1 2">
    <name type="scientific">Methylomonas koyamae</name>
    <dbReference type="NCBI Taxonomy" id="702114"/>
    <lineage>
        <taxon>Bacteria</taxon>
        <taxon>Pseudomonadati</taxon>
        <taxon>Pseudomonadota</taxon>
        <taxon>Gammaproteobacteria</taxon>
        <taxon>Methylococcales</taxon>
        <taxon>Methylococcaceae</taxon>
        <taxon>Methylomonas</taxon>
    </lineage>
</organism>
<dbReference type="AlphaFoldDB" id="A0AA91I4D4"/>
<dbReference type="Pfam" id="PF09493">
    <property type="entry name" value="DUF2389"/>
    <property type="match status" value="1"/>
</dbReference>
<evidence type="ECO:0000313" key="2">
    <source>
        <dbReference type="Proteomes" id="UP000077734"/>
    </source>
</evidence>
<reference evidence="1 2" key="1">
    <citation type="submission" date="2016-03" db="EMBL/GenBank/DDBJ databases">
        <authorList>
            <person name="Heylen K."/>
            <person name="De Vos P."/>
            <person name="Vekeman B."/>
        </authorList>
    </citation>
    <scope>NUCLEOTIDE SEQUENCE [LARGE SCALE GENOMIC DNA]</scope>
    <source>
        <strain evidence="1 2">R-49807</strain>
    </source>
</reference>
<dbReference type="Proteomes" id="UP000077734">
    <property type="component" value="Unassembled WGS sequence"/>
</dbReference>
<evidence type="ECO:0008006" key="3">
    <source>
        <dbReference type="Google" id="ProtNLM"/>
    </source>
</evidence>
<protein>
    <recommendedName>
        <fullName evidence="3">TIGR02450 family Trp-rich protein</fullName>
    </recommendedName>
</protein>
<comment type="caution">
    <text evidence="1">The sequence shown here is derived from an EMBL/GenBank/DDBJ whole genome shotgun (WGS) entry which is preliminary data.</text>
</comment>
<gene>
    <name evidence="1" type="ORF">A1356_16705</name>
</gene>